<dbReference type="OrthoDB" id="9798763at2"/>
<dbReference type="Proteomes" id="UP000252405">
    <property type="component" value="Unassembled WGS sequence"/>
</dbReference>
<dbReference type="SUPFAM" id="SSF56524">
    <property type="entry name" value="Oxidoreductase molybdopterin-binding domain"/>
    <property type="match status" value="1"/>
</dbReference>
<protein>
    <submittedName>
        <fullName evidence="3">Oxidoreductase</fullName>
    </submittedName>
</protein>
<accession>A0A368U5A8</accession>
<dbReference type="RefSeq" id="WP_114477077.1">
    <property type="nucleotide sequence ID" value="NZ_QPII01000001.1"/>
</dbReference>
<reference evidence="3 4" key="1">
    <citation type="submission" date="2018-07" db="EMBL/GenBank/DDBJ databases">
        <title>Halomonas montanilacus sp. nov., isolated from Lake Pengyan on Tibetan Plateau.</title>
        <authorList>
            <person name="Lu H."/>
            <person name="Xing P."/>
            <person name="Wu Q."/>
        </authorList>
    </citation>
    <scope>NUCLEOTIDE SEQUENCE [LARGE SCALE GENOMIC DNA]</scope>
    <source>
        <strain evidence="3 4">PYC7W</strain>
    </source>
</reference>
<dbReference type="EMBL" id="QPII01000001">
    <property type="protein sequence ID" value="RCV91627.1"/>
    <property type="molecule type" value="Genomic_DNA"/>
</dbReference>
<organism evidence="3 4">
    <name type="scientific">Billgrantia montanilacus</name>
    <dbReference type="NCBI Taxonomy" id="2282305"/>
    <lineage>
        <taxon>Bacteria</taxon>
        <taxon>Pseudomonadati</taxon>
        <taxon>Pseudomonadota</taxon>
        <taxon>Gammaproteobacteria</taxon>
        <taxon>Oceanospirillales</taxon>
        <taxon>Halomonadaceae</taxon>
        <taxon>Billgrantia</taxon>
    </lineage>
</organism>
<feature type="signal peptide" evidence="1">
    <location>
        <begin position="1"/>
        <end position="27"/>
    </location>
</feature>
<gene>
    <name evidence="3" type="ORF">DU505_00685</name>
</gene>
<keyword evidence="4" id="KW-1185">Reference proteome</keyword>
<dbReference type="Gene3D" id="3.90.420.10">
    <property type="entry name" value="Oxidoreductase, molybdopterin-binding domain"/>
    <property type="match status" value="1"/>
</dbReference>
<evidence type="ECO:0000256" key="1">
    <source>
        <dbReference type="SAM" id="SignalP"/>
    </source>
</evidence>
<keyword evidence="1" id="KW-0732">Signal</keyword>
<feature type="domain" description="Oxidoreductase molybdopterin-binding" evidence="2">
    <location>
        <begin position="72"/>
        <end position="142"/>
    </location>
</feature>
<name>A0A368U5A8_9GAMM</name>
<comment type="caution">
    <text evidence="3">The sequence shown here is derived from an EMBL/GenBank/DDBJ whole genome shotgun (WGS) entry which is preliminary data.</text>
</comment>
<evidence type="ECO:0000259" key="2">
    <source>
        <dbReference type="Pfam" id="PF00174"/>
    </source>
</evidence>
<evidence type="ECO:0000313" key="3">
    <source>
        <dbReference type="EMBL" id="RCV91627.1"/>
    </source>
</evidence>
<dbReference type="Pfam" id="PF00174">
    <property type="entry name" value="Oxidored_molyb"/>
    <property type="match status" value="1"/>
</dbReference>
<proteinExistence type="predicted"/>
<feature type="chain" id="PRO_5016647805" evidence="1">
    <location>
        <begin position="28"/>
        <end position="173"/>
    </location>
</feature>
<dbReference type="InterPro" id="IPR036374">
    <property type="entry name" value="OxRdtase_Mopterin-bd_sf"/>
</dbReference>
<dbReference type="AlphaFoldDB" id="A0A368U5A8"/>
<sequence length="173" mass="19335">MLLTRPCRYLLALCLLPLWGLSPVALAEPFSPPEGEVLLRLSGEIEHVNVGDELHLDRAMLMSLSPMVIETTTPWTEGVSRFEGPLIRAVLEAAGVSSEQVRVRALDDFVAMVPVSDFHDYDVILAIERDGEPIAVRELGPVFVLYPFDDHPELLNETIRFRSVWHVSTIHAP</sequence>
<dbReference type="InterPro" id="IPR000572">
    <property type="entry name" value="OxRdtase_Mopterin-bd_dom"/>
</dbReference>
<evidence type="ECO:0000313" key="4">
    <source>
        <dbReference type="Proteomes" id="UP000252405"/>
    </source>
</evidence>